<gene>
    <name evidence="4" type="ORF">J2S41_004334</name>
</gene>
<comment type="caution">
    <text evidence="4">The sequence shown here is derived from an EMBL/GenBank/DDBJ whole genome shotgun (WGS) entry which is preliminary data.</text>
</comment>
<sequence>MRILALLVVILGSAARVARWFADRPLWLDEQMIAINIRDRGFAGLATDLAHDQSAPIGWLWSERVVLLILGDGERALRLIPLLFGIGTLVLAYYAGRRLLGPAGTLALVTLLAVNGSLMRYATELKQYSADAFTVLLLLFLAIAAIRRPAAEPPSRWTGPLAFWGAAAISGLFSTAAIMVMPGIALVMLIVAVRDAGPVATVRRHAAGVALWILSIGVHYVLALRFAIGDTALAALNARLGFPPEGLVPTVRWLIRRPFTLAGDPIGVPGTLGAAFWLLAGAGVLAALLLPRRASLTPAPAGSGEPAGASASSGDASPGDPSPSGDAPASGAEAAGPSEPHTGAVAAPGWRSAPRWALGVILAAPVVTAFAAAAVHAVPLYGRFAIQLLPPLFIAVGIATDLIVATLVRSLGTRLRSLSALRSPAVAVRTLVAAAGAALLTAVAVLALAPAAVATARPAPLTNGVDDRSAVAAIAAARQDGDLLLVTPSAWPAIKWYAGATTLAPVNVLWTGCKDAKATPLADTARGYSRLLVYAGMQAGGTPGEAKIAAALTDFGTVSGPDKFGIGALYTVILRPATTTPPPPPGTPTPATAAADTCLGVTTPRE</sequence>
<keyword evidence="5" id="KW-1185">Reference proteome</keyword>
<feature type="compositionally biased region" description="Pro residues" evidence="1">
    <location>
        <begin position="579"/>
        <end position="588"/>
    </location>
</feature>
<keyword evidence="2" id="KW-0812">Transmembrane</keyword>
<feature type="transmembrane region" description="Helical" evidence="2">
    <location>
        <begin position="356"/>
        <end position="378"/>
    </location>
</feature>
<dbReference type="EMBL" id="JAVDYB010000001">
    <property type="protein sequence ID" value="MDR7277556.1"/>
    <property type="molecule type" value="Genomic_DNA"/>
</dbReference>
<feature type="domain" description="Glycosyltransferase RgtA/B/C/D-like" evidence="3">
    <location>
        <begin position="56"/>
        <end position="206"/>
    </location>
</feature>
<protein>
    <recommendedName>
        <fullName evidence="3">Glycosyltransferase RgtA/B/C/D-like domain-containing protein</fullName>
    </recommendedName>
</protein>
<organism evidence="4 5">
    <name type="scientific">Catenuloplanes atrovinosus</name>
    <dbReference type="NCBI Taxonomy" id="137266"/>
    <lineage>
        <taxon>Bacteria</taxon>
        <taxon>Bacillati</taxon>
        <taxon>Actinomycetota</taxon>
        <taxon>Actinomycetes</taxon>
        <taxon>Micromonosporales</taxon>
        <taxon>Micromonosporaceae</taxon>
        <taxon>Catenuloplanes</taxon>
    </lineage>
</organism>
<dbReference type="AlphaFoldDB" id="A0AAE4CAF7"/>
<dbReference type="Proteomes" id="UP001183643">
    <property type="component" value="Unassembled WGS sequence"/>
</dbReference>
<dbReference type="RefSeq" id="WP_310369929.1">
    <property type="nucleotide sequence ID" value="NZ_JAVDYB010000001.1"/>
</dbReference>
<reference evidence="4" key="1">
    <citation type="submission" date="2023-07" db="EMBL/GenBank/DDBJ databases">
        <title>Sequencing the genomes of 1000 actinobacteria strains.</title>
        <authorList>
            <person name="Klenk H.-P."/>
        </authorList>
    </citation>
    <scope>NUCLEOTIDE SEQUENCE</scope>
    <source>
        <strain evidence="4">DSM 44707</strain>
    </source>
</reference>
<feature type="transmembrane region" description="Helical" evidence="2">
    <location>
        <begin position="384"/>
        <end position="405"/>
    </location>
</feature>
<proteinExistence type="predicted"/>
<feature type="transmembrane region" description="Helical" evidence="2">
    <location>
        <begin position="205"/>
        <end position="228"/>
    </location>
</feature>
<feature type="transmembrane region" description="Helical" evidence="2">
    <location>
        <begin position="128"/>
        <end position="146"/>
    </location>
</feature>
<feature type="transmembrane region" description="Helical" evidence="2">
    <location>
        <begin position="166"/>
        <end position="193"/>
    </location>
</feature>
<dbReference type="Pfam" id="PF13231">
    <property type="entry name" value="PMT_2"/>
    <property type="match status" value="1"/>
</dbReference>
<feature type="compositionally biased region" description="Low complexity" evidence="1">
    <location>
        <begin position="299"/>
        <end position="340"/>
    </location>
</feature>
<evidence type="ECO:0000256" key="2">
    <source>
        <dbReference type="SAM" id="Phobius"/>
    </source>
</evidence>
<evidence type="ECO:0000313" key="4">
    <source>
        <dbReference type="EMBL" id="MDR7277556.1"/>
    </source>
</evidence>
<feature type="transmembrane region" description="Helical" evidence="2">
    <location>
        <begin position="426"/>
        <end position="449"/>
    </location>
</feature>
<dbReference type="InterPro" id="IPR038731">
    <property type="entry name" value="RgtA/B/C-like"/>
</dbReference>
<feature type="transmembrane region" description="Helical" evidence="2">
    <location>
        <begin position="266"/>
        <end position="290"/>
    </location>
</feature>
<name>A0AAE4CAF7_9ACTN</name>
<feature type="region of interest" description="Disordered" evidence="1">
    <location>
        <begin position="577"/>
        <end position="596"/>
    </location>
</feature>
<evidence type="ECO:0000256" key="1">
    <source>
        <dbReference type="SAM" id="MobiDB-lite"/>
    </source>
</evidence>
<evidence type="ECO:0000313" key="5">
    <source>
        <dbReference type="Proteomes" id="UP001183643"/>
    </source>
</evidence>
<accession>A0AAE4CAF7</accession>
<keyword evidence="2" id="KW-0472">Membrane</keyword>
<keyword evidence="2" id="KW-1133">Transmembrane helix</keyword>
<feature type="transmembrane region" description="Helical" evidence="2">
    <location>
        <begin position="76"/>
        <end position="96"/>
    </location>
</feature>
<feature type="region of interest" description="Disordered" evidence="1">
    <location>
        <begin position="299"/>
        <end position="346"/>
    </location>
</feature>
<evidence type="ECO:0000259" key="3">
    <source>
        <dbReference type="Pfam" id="PF13231"/>
    </source>
</evidence>